<evidence type="ECO:0000256" key="1">
    <source>
        <dbReference type="ARBA" id="ARBA00004571"/>
    </source>
</evidence>
<dbReference type="GO" id="GO:0009279">
    <property type="term" value="C:cell outer membrane"/>
    <property type="evidence" value="ECO:0007669"/>
    <property type="project" value="UniProtKB-SubCell"/>
</dbReference>
<proteinExistence type="inferred from homology"/>
<keyword evidence="16" id="KW-1185">Reference proteome</keyword>
<feature type="domain" description="TonB-dependent receptor plug" evidence="14">
    <location>
        <begin position="120"/>
        <end position="220"/>
    </location>
</feature>
<dbReference type="Gene3D" id="2.170.130.10">
    <property type="entry name" value="TonB-dependent receptor, plug domain"/>
    <property type="match status" value="1"/>
</dbReference>
<evidence type="ECO:0000256" key="12">
    <source>
        <dbReference type="SAM" id="SignalP"/>
    </source>
</evidence>
<dbReference type="InterPro" id="IPR036942">
    <property type="entry name" value="Beta-barrel_TonB_sf"/>
</dbReference>
<dbReference type="InterPro" id="IPR039426">
    <property type="entry name" value="TonB-dep_rcpt-like"/>
</dbReference>
<evidence type="ECO:0000313" key="16">
    <source>
        <dbReference type="Proteomes" id="UP000018439"/>
    </source>
</evidence>
<comment type="subcellular location">
    <subcellularLocation>
        <location evidence="1 10">Cell outer membrane</location>
        <topology evidence="1 10">Multi-pass membrane protein</topology>
    </subcellularLocation>
</comment>
<dbReference type="SUPFAM" id="SSF49464">
    <property type="entry name" value="Carboxypeptidase regulatory domain-like"/>
    <property type="match status" value="1"/>
</dbReference>
<dbReference type="InterPro" id="IPR037066">
    <property type="entry name" value="Plug_dom_sf"/>
</dbReference>
<evidence type="ECO:0000256" key="11">
    <source>
        <dbReference type="RuleBase" id="RU003357"/>
    </source>
</evidence>
<evidence type="ECO:0000256" key="7">
    <source>
        <dbReference type="ARBA" id="ARBA00023136"/>
    </source>
</evidence>
<dbReference type="PROSITE" id="PS52016">
    <property type="entry name" value="TONB_DEPENDENT_REC_3"/>
    <property type="match status" value="1"/>
</dbReference>
<dbReference type="InterPro" id="IPR012910">
    <property type="entry name" value="Plug_dom"/>
</dbReference>
<dbReference type="InterPro" id="IPR008969">
    <property type="entry name" value="CarboxyPept-like_regulatory"/>
</dbReference>
<organism evidence="15 16">
    <name type="scientific">Bacteroides coprosuis DSM 18011</name>
    <dbReference type="NCBI Taxonomy" id="679937"/>
    <lineage>
        <taxon>Bacteria</taxon>
        <taxon>Pseudomonadati</taxon>
        <taxon>Bacteroidota</taxon>
        <taxon>Bacteroidia</taxon>
        <taxon>Bacteroidales</taxon>
        <taxon>Bacteroidaceae</taxon>
        <taxon>Bacteroides</taxon>
    </lineage>
</organism>
<keyword evidence="6 11" id="KW-0798">TonB box</keyword>
<evidence type="ECO:0000256" key="2">
    <source>
        <dbReference type="ARBA" id="ARBA00022448"/>
    </source>
</evidence>
<feature type="chain" id="PRO_5003309579" evidence="12">
    <location>
        <begin position="22"/>
        <end position="739"/>
    </location>
</feature>
<evidence type="ECO:0000259" key="14">
    <source>
        <dbReference type="Pfam" id="PF07715"/>
    </source>
</evidence>
<evidence type="ECO:0000256" key="8">
    <source>
        <dbReference type="ARBA" id="ARBA00023170"/>
    </source>
</evidence>
<evidence type="ECO:0000256" key="10">
    <source>
        <dbReference type="PROSITE-ProRule" id="PRU01360"/>
    </source>
</evidence>
<sequence length="739" mass="84357">MKKTLLVLVAFICCSFNLLCAQTLLKGIVKSEKGYPVKEATIAVEGTHYGTMTDNQGRFELSIQDTGSLILRVHSFNYQDKRLSIDKIADKHNISIVLPDKAFNLSEVVVTGTGTHTYLKDTPIHTQIFTQKEIQNTGSTSLEEIVANMNSSVTYSESHGIIASGLGGRNLLILVDGNKMNGDTSGQTDLERIDMSKIKRIEIIRGSASVLYGSEAMGGVINIITQNPTEKVNITTTNKISRKGQFFHSTVAEFKLGKVTSQTSYQRRQTNGWQLSPYEWDKKGGPNKNGYDENGQPTVKETVKQAVTAYSSNIVKQKFTYKPNARLSFDLFGSYYNKKQDRPYEAYSYNMAYKDYNIGAGTIYRLPKKIGFISFDTYFDNYEYEKDHFKGKKEGTSELSKRQRYFKNDLKSVLNFSHHKLTTGLDYTIDYLANPEKLEHSKSAYTAAVYAQDEMKFFDAWTVVAGFRALHHKEFNNRFVPSLSTMYSWDHVNMRLSYAGGFRAPDMMELYYENENMNGGTVNHPNPNLKPEKSNSFSFNAEYFNNFFTLSGSAYITFVDDIIQRVLINDQYTNESAKQDHYQYQNYDRARSRGFDVSMQFLLTEGLTLGTNYSFLEAKNMNSKNKPNVRDKYLNGSSRHTGSVSLNYFKNWSKYDLNVNLNGHLQSRAYYTNMDARSYNLWNITSTHRFKALSIFTPEVSLGIDNIFNFKDEKPFLMRYATTSPGRTFFASVTLKFNK</sequence>
<dbReference type="HOGENOM" id="CLU_008287_18_0_10"/>
<reference evidence="15 16" key="1">
    <citation type="journal article" date="2011" name="Stand. Genomic Sci.">
        <title>Non-contiguous finished genome sequence of Bacteroides coprosuis type strain (PC139).</title>
        <authorList>
            <person name="Land M."/>
            <person name="Held B."/>
            <person name="Gronow S."/>
            <person name="Abt B."/>
            <person name="Lucas S."/>
            <person name="Del Rio T.G."/>
            <person name="Nolan M."/>
            <person name="Tice H."/>
            <person name="Cheng J.F."/>
            <person name="Pitluck S."/>
            <person name="Liolios K."/>
            <person name="Pagani I."/>
            <person name="Ivanova N."/>
            <person name="Mavromatis K."/>
            <person name="Mikhailova N."/>
            <person name="Pati A."/>
            <person name="Tapia R."/>
            <person name="Han C."/>
            <person name="Goodwin L."/>
            <person name="Chen A."/>
            <person name="Palaniappan K."/>
            <person name="Hauser L."/>
            <person name="Brambilla E.M."/>
            <person name="Rohde M."/>
            <person name="Goker M."/>
            <person name="Detter J.C."/>
            <person name="Woyke T."/>
            <person name="Bristow J."/>
            <person name="Eisen J.A."/>
            <person name="Markowitz V."/>
            <person name="Hugenholtz P."/>
            <person name="Kyrpides N.C."/>
            <person name="Klenk H.P."/>
            <person name="Lapidus A."/>
        </authorList>
    </citation>
    <scope>NUCLEOTIDE SEQUENCE</scope>
    <source>
        <strain evidence="15 16">DSM 18011</strain>
    </source>
</reference>
<evidence type="ECO:0000256" key="9">
    <source>
        <dbReference type="ARBA" id="ARBA00023237"/>
    </source>
</evidence>
<dbReference type="PANTHER" id="PTHR30069:SF29">
    <property type="entry name" value="HEMOGLOBIN AND HEMOGLOBIN-HAPTOGLOBIN-BINDING PROTEIN 1-RELATED"/>
    <property type="match status" value="1"/>
</dbReference>
<keyword evidence="2 10" id="KW-0813">Transport</keyword>
<name>F3ZUW0_9BACE</name>
<dbReference type="Gene3D" id="2.40.170.20">
    <property type="entry name" value="TonB-dependent receptor, beta-barrel domain"/>
    <property type="match status" value="1"/>
</dbReference>
<comment type="similarity">
    <text evidence="10 11">Belongs to the TonB-dependent receptor family.</text>
</comment>
<evidence type="ECO:0000256" key="6">
    <source>
        <dbReference type="ARBA" id="ARBA00023077"/>
    </source>
</evidence>
<evidence type="ECO:0000256" key="3">
    <source>
        <dbReference type="ARBA" id="ARBA00022452"/>
    </source>
</evidence>
<feature type="domain" description="TonB-dependent receptor-like beta-barrel" evidence="13">
    <location>
        <begin position="263"/>
        <end position="707"/>
    </location>
</feature>
<dbReference type="GO" id="GO:0015344">
    <property type="term" value="F:siderophore uptake transmembrane transporter activity"/>
    <property type="evidence" value="ECO:0007669"/>
    <property type="project" value="TreeGrafter"/>
</dbReference>
<dbReference type="Pfam" id="PF07715">
    <property type="entry name" value="Plug"/>
    <property type="match status" value="1"/>
</dbReference>
<keyword evidence="7 10" id="KW-0472">Membrane</keyword>
<dbReference type="EMBL" id="CM001167">
    <property type="protein sequence ID" value="EGJ71420.1"/>
    <property type="molecule type" value="Genomic_DNA"/>
</dbReference>
<dbReference type="CDD" id="cd01347">
    <property type="entry name" value="ligand_gated_channel"/>
    <property type="match status" value="1"/>
</dbReference>
<dbReference type="SUPFAM" id="SSF56935">
    <property type="entry name" value="Porins"/>
    <property type="match status" value="1"/>
</dbReference>
<gene>
    <name evidence="15" type="ORF">Bcop_1216</name>
</gene>
<dbReference type="Proteomes" id="UP000018439">
    <property type="component" value="Chromosome"/>
</dbReference>
<keyword evidence="3 10" id="KW-1134">Transmembrane beta strand</keyword>
<evidence type="ECO:0000313" key="15">
    <source>
        <dbReference type="EMBL" id="EGJ71420.1"/>
    </source>
</evidence>
<dbReference type="InterPro" id="IPR000531">
    <property type="entry name" value="Beta-barrel_TonB"/>
</dbReference>
<dbReference type="GO" id="GO:0044718">
    <property type="term" value="P:siderophore transmembrane transport"/>
    <property type="evidence" value="ECO:0007669"/>
    <property type="project" value="TreeGrafter"/>
</dbReference>
<keyword evidence="4 10" id="KW-0812">Transmembrane</keyword>
<protein>
    <submittedName>
        <fullName evidence="15">TonB-dependent receptor</fullName>
    </submittedName>
</protein>
<dbReference type="Gene3D" id="2.60.40.1120">
    <property type="entry name" value="Carboxypeptidase-like, regulatory domain"/>
    <property type="match status" value="1"/>
</dbReference>
<dbReference type="STRING" id="679937.Bcop_1216"/>
<evidence type="ECO:0000256" key="5">
    <source>
        <dbReference type="ARBA" id="ARBA00022729"/>
    </source>
</evidence>
<dbReference type="Pfam" id="PF00593">
    <property type="entry name" value="TonB_dep_Rec_b-barrel"/>
    <property type="match status" value="1"/>
</dbReference>
<feature type="signal peptide" evidence="12">
    <location>
        <begin position="1"/>
        <end position="21"/>
    </location>
</feature>
<dbReference type="eggNOG" id="COG4771">
    <property type="taxonomic scope" value="Bacteria"/>
</dbReference>
<accession>F3ZUW0</accession>
<keyword evidence="8 15" id="KW-0675">Receptor</keyword>
<dbReference type="AlphaFoldDB" id="F3ZUW0"/>
<evidence type="ECO:0000259" key="13">
    <source>
        <dbReference type="Pfam" id="PF00593"/>
    </source>
</evidence>
<keyword evidence="5 12" id="KW-0732">Signal</keyword>
<keyword evidence="9 10" id="KW-0998">Cell outer membrane</keyword>
<dbReference type="PANTHER" id="PTHR30069">
    <property type="entry name" value="TONB-DEPENDENT OUTER MEMBRANE RECEPTOR"/>
    <property type="match status" value="1"/>
</dbReference>
<dbReference type="OrthoDB" id="9764669at2"/>
<evidence type="ECO:0000256" key="4">
    <source>
        <dbReference type="ARBA" id="ARBA00022692"/>
    </source>
</evidence>
<dbReference type="Pfam" id="PF13715">
    <property type="entry name" value="CarbopepD_reg_2"/>
    <property type="match status" value="1"/>
</dbReference>